<name>A0A0H3MUS1_MYCLB</name>
<dbReference type="Proteomes" id="UP000006900">
    <property type="component" value="Chromosome"/>
</dbReference>
<sequence length="85" mass="9259">MVMSMGRAIEVVVEPPMCLCTKQGCPLPACWKRNPMDLCESMFVTVRTRVAYLSPAVVDADRMSAAIGNAGHLIGTLLADLGYKW</sequence>
<protein>
    <submittedName>
        <fullName evidence="1">Uncharacterized protein</fullName>
    </submittedName>
</protein>
<dbReference type="EMBL" id="FM211192">
    <property type="protein sequence ID" value="CAR71059.1"/>
    <property type="molecule type" value="Genomic_DNA"/>
</dbReference>
<dbReference type="HOGENOM" id="CLU_2509125_0_0_11"/>
<accession>A0A0H3MUS1</accession>
<evidence type="ECO:0000313" key="1">
    <source>
        <dbReference type="EMBL" id="CAR71059.1"/>
    </source>
</evidence>
<dbReference type="AlphaFoldDB" id="A0A0H3MUS1"/>
<proteinExistence type="predicted"/>
<reference evidence="1 2" key="1">
    <citation type="journal article" date="2009" name="Nat. Genet.">
        <title>Comparative genomic and phylogeographic analysis of Mycobacterium leprae.</title>
        <authorList>
            <person name="Monot M."/>
            <person name="Honore N."/>
            <person name="Garnier T."/>
            <person name="Zidane N."/>
            <person name="Sherafi D."/>
            <person name="Paniz-Mondolfi A."/>
            <person name="Matsuoka M."/>
            <person name="Taylor G.M."/>
            <person name="Donoghue H.D."/>
            <person name="Bouwman A."/>
            <person name="Mays S."/>
            <person name="Watson C."/>
            <person name="Lockwood D."/>
            <person name="Khamispour A."/>
            <person name="Dowlati Y."/>
            <person name="Jianping S."/>
            <person name="Rea T.H."/>
            <person name="Vera-Cabrera L."/>
            <person name="Stefani M.M."/>
            <person name="Banu S."/>
            <person name="Macdonald M."/>
            <person name="Sapkota B.R."/>
            <person name="Spencer J.S."/>
            <person name="Thomas J."/>
            <person name="Harshman K."/>
            <person name="Singh P."/>
            <person name="Busso P."/>
            <person name="Gattiker A."/>
            <person name="Rougemont J."/>
            <person name="Brennan P.J."/>
            <person name="Cole S.T."/>
        </authorList>
    </citation>
    <scope>NUCLEOTIDE SEQUENCE [LARGE SCALE GENOMIC DNA]</scope>
    <source>
        <strain evidence="2">Br4923</strain>
    </source>
</reference>
<dbReference type="KEGG" id="mlb:MLBr00964"/>
<organism evidence="1 2">
    <name type="scientific">Mycobacterium leprae (strain Br4923)</name>
    <dbReference type="NCBI Taxonomy" id="561304"/>
    <lineage>
        <taxon>Bacteria</taxon>
        <taxon>Bacillati</taxon>
        <taxon>Actinomycetota</taxon>
        <taxon>Actinomycetes</taxon>
        <taxon>Mycobacteriales</taxon>
        <taxon>Mycobacteriaceae</taxon>
        <taxon>Mycobacterium</taxon>
    </lineage>
</organism>
<gene>
    <name evidence="1" type="ordered locus">MLBr00964</name>
</gene>
<evidence type="ECO:0000313" key="2">
    <source>
        <dbReference type="Proteomes" id="UP000006900"/>
    </source>
</evidence>